<dbReference type="NCBIfam" id="TIGR00840">
    <property type="entry name" value="b_cpa1"/>
    <property type="match status" value="1"/>
</dbReference>
<comment type="subcellular location">
    <subcellularLocation>
        <location evidence="1">Membrane</location>
        <topology evidence="1">Multi-pass membrane protein</topology>
    </subcellularLocation>
</comment>
<organism evidence="13 14">
    <name type="scientific">Parastrongyloides trichosuri</name>
    <name type="common">Possum-specific nematode worm</name>
    <dbReference type="NCBI Taxonomy" id="131310"/>
    <lineage>
        <taxon>Eukaryota</taxon>
        <taxon>Metazoa</taxon>
        <taxon>Ecdysozoa</taxon>
        <taxon>Nematoda</taxon>
        <taxon>Chromadorea</taxon>
        <taxon>Rhabditida</taxon>
        <taxon>Tylenchina</taxon>
        <taxon>Panagrolaimomorpha</taxon>
        <taxon>Strongyloidoidea</taxon>
        <taxon>Strongyloididae</taxon>
        <taxon>Parastrongyloides</taxon>
    </lineage>
</organism>
<keyword evidence="2 9" id="KW-0813">Transport</keyword>
<dbReference type="Pfam" id="PF00999">
    <property type="entry name" value="Na_H_Exchanger"/>
    <property type="match status" value="1"/>
</dbReference>
<comment type="similarity">
    <text evidence="9">Belongs to the monovalent cation:proton antiporter 1 (CPA1) transporter (TC 2.A.36) family.</text>
</comment>
<evidence type="ECO:0000256" key="4">
    <source>
        <dbReference type="ARBA" id="ARBA00022989"/>
    </source>
</evidence>
<feature type="transmembrane region" description="Helical" evidence="11">
    <location>
        <begin position="219"/>
        <end position="243"/>
    </location>
</feature>
<feature type="transmembrane region" description="Helical" evidence="11">
    <location>
        <begin position="112"/>
        <end position="134"/>
    </location>
</feature>
<dbReference type="GO" id="GO:0005886">
    <property type="term" value="C:plasma membrane"/>
    <property type="evidence" value="ECO:0007669"/>
    <property type="project" value="TreeGrafter"/>
</dbReference>
<evidence type="ECO:0000256" key="5">
    <source>
        <dbReference type="ARBA" id="ARBA00023053"/>
    </source>
</evidence>
<proteinExistence type="inferred from homology"/>
<dbReference type="Gene3D" id="6.10.140.1330">
    <property type="match status" value="1"/>
</dbReference>
<evidence type="ECO:0000256" key="2">
    <source>
        <dbReference type="ARBA" id="ARBA00022448"/>
    </source>
</evidence>
<feature type="region of interest" description="Disordered" evidence="10">
    <location>
        <begin position="574"/>
        <end position="595"/>
    </location>
</feature>
<feature type="transmembrane region" description="Helical" evidence="11">
    <location>
        <begin position="146"/>
        <end position="168"/>
    </location>
</feature>
<feature type="transmembrane region" description="Helical" evidence="11">
    <location>
        <begin position="402"/>
        <end position="422"/>
    </location>
</feature>
<feature type="transmembrane region" description="Helical" evidence="11">
    <location>
        <begin position="175"/>
        <end position="199"/>
    </location>
</feature>
<feature type="transmembrane region" description="Helical" evidence="11">
    <location>
        <begin position="335"/>
        <end position="361"/>
    </location>
</feature>
<feature type="transmembrane region" description="Helical" evidence="11">
    <location>
        <begin position="54"/>
        <end position="71"/>
    </location>
</feature>
<dbReference type="PANTHER" id="PTHR10110">
    <property type="entry name" value="SODIUM/HYDROGEN EXCHANGER"/>
    <property type="match status" value="1"/>
</dbReference>
<accession>A0A0N4ZGK7</accession>
<keyword evidence="7 11" id="KW-0472">Membrane</keyword>
<dbReference type="GO" id="GO:0098719">
    <property type="term" value="P:sodium ion import across plasma membrane"/>
    <property type="evidence" value="ECO:0007669"/>
    <property type="project" value="TreeGrafter"/>
</dbReference>
<feature type="transmembrane region" description="Helical" evidence="11">
    <location>
        <begin position="23"/>
        <end position="42"/>
    </location>
</feature>
<protein>
    <recommendedName>
        <fullName evidence="9">Sodium/hydrogen exchanger</fullName>
    </recommendedName>
</protein>
<dbReference type="Proteomes" id="UP000038045">
    <property type="component" value="Unplaced"/>
</dbReference>
<feature type="domain" description="Cation/H+ exchanger transmembrane" evidence="12">
    <location>
        <begin position="33"/>
        <end position="426"/>
    </location>
</feature>
<dbReference type="InterPro" id="IPR006153">
    <property type="entry name" value="Cation/H_exchanger_TM"/>
</dbReference>
<reference evidence="14" key="1">
    <citation type="submission" date="2017-02" db="UniProtKB">
        <authorList>
            <consortium name="WormBaseParasite"/>
        </authorList>
    </citation>
    <scope>IDENTIFICATION</scope>
</reference>
<keyword evidence="8 9" id="KW-0739">Sodium transport</keyword>
<dbReference type="InterPro" id="IPR004709">
    <property type="entry name" value="NaH_exchanger"/>
</dbReference>
<keyword evidence="13" id="KW-1185">Reference proteome</keyword>
<evidence type="ECO:0000256" key="11">
    <source>
        <dbReference type="SAM" id="Phobius"/>
    </source>
</evidence>
<dbReference type="GO" id="GO:0015386">
    <property type="term" value="F:potassium:proton antiporter activity"/>
    <property type="evidence" value="ECO:0007669"/>
    <property type="project" value="TreeGrafter"/>
</dbReference>
<evidence type="ECO:0000256" key="3">
    <source>
        <dbReference type="ARBA" id="ARBA00022692"/>
    </source>
</evidence>
<evidence type="ECO:0000256" key="7">
    <source>
        <dbReference type="ARBA" id="ARBA00023136"/>
    </source>
</evidence>
<dbReference type="WBParaSite" id="PTRK_0000691500.1">
    <property type="protein sequence ID" value="PTRK_0000691500.1"/>
    <property type="gene ID" value="PTRK_0000691500"/>
</dbReference>
<evidence type="ECO:0000256" key="10">
    <source>
        <dbReference type="SAM" id="MobiDB-lite"/>
    </source>
</evidence>
<evidence type="ECO:0000256" key="8">
    <source>
        <dbReference type="ARBA" id="ARBA00023201"/>
    </source>
</evidence>
<dbReference type="PANTHER" id="PTHR10110:SF98">
    <property type="entry name" value="SODIUM_HYDROGEN EXCHANGER"/>
    <property type="match status" value="1"/>
</dbReference>
<dbReference type="GO" id="GO:0051453">
    <property type="term" value="P:regulation of intracellular pH"/>
    <property type="evidence" value="ECO:0007669"/>
    <property type="project" value="TreeGrafter"/>
</dbReference>
<feature type="compositionally biased region" description="Acidic residues" evidence="10">
    <location>
        <begin position="577"/>
        <end position="586"/>
    </location>
</feature>
<dbReference type="GO" id="GO:0015385">
    <property type="term" value="F:sodium:proton antiporter activity"/>
    <property type="evidence" value="ECO:0007669"/>
    <property type="project" value="InterPro"/>
</dbReference>
<evidence type="ECO:0000256" key="9">
    <source>
        <dbReference type="RuleBase" id="RU003722"/>
    </source>
</evidence>
<dbReference type="STRING" id="131310.A0A0N4ZGK7"/>
<keyword evidence="5" id="KW-0915">Sodium</keyword>
<dbReference type="PRINTS" id="PR01084">
    <property type="entry name" value="NAHEXCHNGR"/>
</dbReference>
<dbReference type="InterPro" id="IPR018422">
    <property type="entry name" value="Cation/H_exchanger_CPA1"/>
</dbReference>
<keyword evidence="9" id="KW-0050">Antiport</keyword>
<evidence type="ECO:0000259" key="12">
    <source>
        <dbReference type="Pfam" id="PF00999"/>
    </source>
</evidence>
<evidence type="ECO:0000313" key="14">
    <source>
        <dbReference type="WBParaSite" id="PTRK_0000691500.1"/>
    </source>
</evidence>
<evidence type="ECO:0000256" key="6">
    <source>
        <dbReference type="ARBA" id="ARBA00023065"/>
    </source>
</evidence>
<keyword evidence="6 9" id="KW-0406">Ion transport</keyword>
<keyword evidence="4 11" id="KW-1133">Transmembrane helix</keyword>
<feature type="transmembrane region" description="Helical" evidence="11">
    <location>
        <begin position="77"/>
        <end position="100"/>
    </location>
</feature>
<evidence type="ECO:0000256" key="1">
    <source>
        <dbReference type="ARBA" id="ARBA00004141"/>
    </source>
</evidence>
<evidence type="ECO:0000313" key="13">
    <source>
        <dbReference type="Proteomes" id="UP000038045"/>
    </source>
</evidence>
<feature type="transmembrane region" description="Helical" evidence="11">
    <location>
        <begin position="309"/>
        <end position="329"/>
    </location>
</feature>
<keyword evidence="3 9" id="KW-0812">Transmembrane</keyword>
<dbReference type="AlphaFoldDB" id="A0A0N4ZGK7"/>
<name>A0A0N4ZGK7_PARTI</name>
<sequence length="595" mass="67831">MLNETNDSGFHIIKLNWDEVKEPVIICGWLLLAGVAKIVFHFSPRYRNVIPDSASLIILGLIVGGICKLFHVDDKDYFLDFYTFFFFLLPPIMFDAGYFMPNKFIFYNITSVAIFAVLGTLLNTASIGTFLYLLDQFNIFTVHFSFFEIFIFSSLISAVDPVAVLALFEELNVNSYLYIAIFGESLFNDGISVVIYNIFVEFDQIGSTNIVTWDYVKAVILFPISVCGGISIGIIYGIIVSWITRHSFKVKILNPVFIFIFPYLAYLTSQLIGWSPILSVVACGMFMRQYIGENVGKNASTAIKYFIKMLAHISESVIYMFLGLSAVSLNYTFDVWFVAATLFICFISRVIFVLFQCLVINPFRETKFTMRQQVVMFYGGLRGCICYGMIQNVRDDIPAKNMFIGAVIAEIFFSCFLQGITIRGLLYLLKIGPEEVVNDEWKDKSTLYGRIKRQYLDPILKRYPIKGAYKIKDSSIKRTNENIDRNEQMNMDENCGVDKSTVHVNKLNAAKRIKQSKNKDTKIVITNGGTNQIIEEAQKLIGNILKPHIYDQMIVKEVLNNIAVTLNENHIFAEGNPESDIEDDSLLEMRKRNVH</sequence>